<evidence type="ECO:0000313" key="5">
    <source>
        <dbReference type="EMBL" id="QQW50300.1"/>
    </source>
</evidence>
<keyword evidence="1" id="KW-0496">Mitochondrion</keyword>
<dbReference type="EMBL" id="MW438347">
    <property type="protein sequence ID" value="QQW50300.1"/>
    <property type="molecule type" value="Genomic_DNA"/>
</dbReference>
<dbReference type="EMBL" id="MW438344">
    <property type="protein sequence ID" value="QQW50169.1"/>
    <property type="molecule type" value="Genomic_DNA"/>
</dbReference>
<accession>A0A649UBV4</accession>
<evidence type="ECO:0000313" key="1">
    <source>
        <dbReference type="EMBL" id="QGI24660.1"/>
    </source>
</evidence>
<organism evidence="1">
    <name type="scientific">Aureococcus anophagefferens</name>
    <name type="common">Harmful bloom alga</name>
    <dbReference type="NCBI Taxonomy" id="44056"/>
    <lineage>
        <taxon>Eukaryota</taxon>
        <taxon>Sar</taxon>
        <taxon>Stramenopiles</taxon>
        <taxon>Ochrophyta</taxon>
        <taxon>Pelagophyceae</taxon>
        <taxon>Pelagomonadales</taxon>
        <taxon>Pelagomonadaceae</taxon>
        <taxon>Aureococcus</taxon>
    </lineage>
</organism>
<proteinExistence type="predicted"/>
<reference evidence="2" key="2">
    <citation type="journal article" date="2021" name="Genome Biol. Evol.">
        <title>Mitochondrial genome evolution in pelagophyte algae.</title>
        <authorList>
            <person name="Sibbald S.J."/>
            <person name="Lawton M."/>
            <person name="Archibald J.M."/>
        </authorList>
    </citation>
    <scope>NUCLEOTIDE SEQUENCE</scope>
    <source>
        <strain evidence="3">CCMP1707</strain>
        <strain evidence="4">CCMP1708</strain>
        <strain evidence="2">CCMP1850</strain>
        <strain evidence="6">CCMP1984</strain>
        <strain evidence="5">CCMP3368</strain>
    </source>
</reference>
<evidence type="ECO:0000313" key="6">
    <source>
        <dbReference type="EMBL" id="QQW50344.1"/>
    </source>
</evidence>
<evidence type="ECO:0000313" key="2">
    <source>
        <dbReference type="EMBL" id="QQW50169.1"/>
    </source>
</evidence>
<geneLocation type="mitochondrion" evidence="1"/>
<sequence>MINMTVMVGVDVRTDVHQYISSLLGVVEVRVDVRTNVHQYMPLLLIPLMVCACNITHH</sequence>
<protein>
    <submittedName>
        <fullName evidence="1">Uncharacterized protein</fullName>
    </submittedName>
</protein>
<dbReference type="EMBL" id="MK922345">
    <property type="protein sequence ID" value="QGI24660.1"/>
    <property type="molecule type" value="Genomic_DNA"/>
</dbReference>
<name>A0A649UBV4_AURAN</name>
<dbReference type="EMBL" id="MW438346">
    <property type="protein sequence ID" value="QQW50256.1"/>
    <property type="molecule type" value="Genomic_DNA"/>
</dbReference>
<evidence type="ECO:0000313" key="4">
    <source>
        <dbReference type="EMBL" id="QQW50256.1"/>
    </source>
</evidence>
<dbReference type="EMBL" id="MW438345">
    <property type="protein sequence ID" value="QQW50212.1"/>
    <property type="molecule type" value="Genomic_DNA"/>
</dbReference>
<evidence type="ECO:0000313" key="3">
    <source>
        <dbReference type="EMBL" id="QQW50212.1"/>
    </source>
</evidence>
<dbReference type="EMBL" id="MW438348">
    <property type="protein sequence ID" value="QQW50344.1"/>
    <property type="molecule type" value="Genomic_DNA"/>
</dbReference>
<gene>
    <name evidence="1" type="primary">orf58</name>
</gene>
<dbReference type="AlphaFoldDB" id="A0A649UBV4"/>
<reference evidence="1" key="1">
    <citation type="journal article" date="2019" name="J. Appl. Phycol.">
        <title>Construction and comparative analysis of mitochondrial genome in the brown tide forming alga Aureococcus anophagefferens (Pelagophyceae, Ochrophyta).</title>
        <authorList>
            <person name="Liu F."/>
            <person name="Liu S."/>
            <person name="Huang T."/>
            <person name="Chen N."/>
        </authorList>
    </citation>
    <scope>NUCLEOTIDE SEQUENCE</scope>
</reference>